<dbReference type="PANTHER" id="PTHR37351">
    <property type="entry name" value="C-X-C MOTIF CHEMOKINE 17"/>
    <property type="match status" value="1"/>
</dbReference>
<feature type="signal peptide" evidence="1">
    <location>
        <begin position="1"/>
        <end position="22"/>
    </location>
</feature>
<proteinExistence type="predicted"/>
<dbReference type="AlphaFoldDB" id="A0A6J0VT65"/>
<dbReference type="InterPro" id="IPR029183">
    <property type="entry name" value="CXCL17"/>
</dbReference>
<reference evidence="2" key="1">
    <citation type="journal article" date="2022" name="J. Hered.">
        <title>A De Novo Chromosome-Level Genome Assembly of the White-Tailed Deer, Odocoileus Virginianus.</title>
        <authorList>
            <person name="London E.W."/>
            <person name="Roca A.L."/>
            <person name="Novakofski J.E."/>
            <person name="Mateus-Pinilla N.E."/>
        </authorList>
    </citation>
    <scope>NUCLEOTIDE SEQUENCE [LARGE SCALE GENOMIC DNA]</scope>
</reference>
<dbReference type="GO" id="GO:0048246">
    <property type="term" value="P:macrophage chemotaxis"/>
    <property type="evidence" value="ECO:0007669"/>
    <property type="project" value="TreeGrafter"/>
</dbReference>
<feature type="chain" id="PRO_5026801687" evidence="1">
    <location>
        <begin position="23"/>
        <end position="119"/>
    </location>
</feature>
<dbReference type="Pfam" id="PF15211">
    <property type="entry name" value="CXCL17"/>
    <property type="match status" value="1"/>
</dbReference>
<organism evidence="2 3">
    <name type="scientific">Odocoileus virginianus</name>
    <name type="common">White-tailed deer</name>
    <dbReference type="NCBI Taxonomy" id="9874"/>
    <lineage>
        <taxon>Eukaryota</taxon>
        <taxon>Metazoa</taxon>
        <taxon>Chordata</taxon>
        <taxon>Craniata</taxon>
        <taxon>Vertebrata</taxon>
        <taxon>Euteleostomi</taxon>
        <taxon>Mammalia</taxon>
        <taxon>Eutheria</taxon>
        <taxon>Laurasiatheria</taxon>
        <taxon>Artiodactyla</taxon>
        <taxon>Ruminantia</taxon>
        <taxon>Pecora</taxon>
        <taxon>Cervidae</taxon>
        <taxon>Odocoileinae</taxon>
        <taxon>Odocoileus</taxon>
    </lineage>
</organism>
<dbReference type="GO" id="GO:0005615">
    <property type="term" value="C:extracellular space"/>
    <property type="evidence" value="ECO:0007669"/>
    <property type="project" value="TreeGrafter"/>
</dbReference>
<sequence length="119" mass="13696">MKVLISSLLLLLPLMLMSAVSSSSHTAVARGQRDQRQASGRWLREGGQECECQDWFLRAPRRTLMTAPRLTKKPCPCDHFKGRMKKTRHRRHHRKSNTLSKACQQFLTRCVLETIALPL</sequence>
<evidence type="ECO:0000256" key="1">
    <source>
        <dbReference type="SAM" id="SignalP"/>
    </source>
</evidence>
<dbReference type="GeneID" id="110123304"/>
<dbReference type="InParanoid" id="A0A6J0VT65"/>
<dbReference type="GO" id="GO:0050728">
    <property type="term" value="P:negative regulation of inflammatory response"/>
    <property type="evidence" value="ECO:0007669"/>
    <property type="project" value="TreeGrafter"/>
</dbReference>
<keyword evidence="1" id="KW-0732">Signal</keyword>
<dbReference type="GO" id="GO:0090026">
    <property type="term" value="P:positive regulation of monocyte chemotaxis"/>
    <property type="evidence" value="ECO:0007669"/>
    <property type="project" value="TreeGrafter"/>
</dbReference>
<evidence type="ECO:0000313" key="2">
    <source>
        <dbReference type="Proteomes" id="UP001652640"/>
    </source>
</evidence>
<evidence type="ECO:0000313" key="3">
    <source>
        <dbReference type="RefSeq" id="XP_020726764.1"/>
    </source>
</evidence>
<reference evidence="3" key="2">
    <citation type="submission" date="2025-08" db="UniProtKB">
        <authorList>
            <consortium name="RefSeq"/>
        </authorList>
    </citation>
    <scope>IDENTIFICATION</scope>
    <source>
        <tissue evidence="3">Tongue muscle</tissue>
    </source>
</reference>
<dbReference type="OrthoDB" id="9833421at2759"/>
<name>A0A6J0VT65_ODOVR</name>
<dbReference type="FunCoup" id="A0A6J0VT65">
    <property type="interactions" value="38"/>
</dbReference>
<accession>A0A6J0VT65</accession>
<dbReference type="GO" id="GO:0010575">
    <property type="term" value="P:positive regulation of vascular endothelial growth factor production"/>
    <property type="evidence" value="ECO:0007669"/>
    <property type="project" value="TreeGrafter"/>
</dbReference>
<dbReference type="KEGG" id="ovr:110123304"/>
<dbReference type="PANTHER" id="PTHR37351:SF1">
    <property type="entry name" value="C-X-C MOTIF CHEMOKINE 17"/>
    <property type="match status" value="1"/>
</dbReference>
<dbReference type="RefSeq" id="XP_020726764.1">
    <property type="nucleotide sequence ID" value="XM_020871105.2"/>
</dbReference>
<gene>
    <name evidence="3" type="primary">LOC110123304</name>
</gene>
<keyword evidence="2" id="KW-1185">Reference proteome</keyword>
<protein>
    <submittedName>
        <fullName evidence="3">C-X-C motif chemokine 17</fullName>
    </submittedName>
</protein>
<dbReference type="GO" id="GO:0010759">
    <property type="term" value="P:positive regulation of macrophage chemotaxis"/>
    <property type="evidence" value="ECO:0007669"/>
    <property type="project" value="TreeGrafter"/>
</dbReference>
<dbReference type="Proteomes" id="UP001652640">
    <property type="component" value="Chromosome 20"/>
</dbReference>